<accession>A0AAP0M0T6</accession>
<comment type="caution">
    <text evidence="2">The sequence shown here is derived from an EMBL/GenBank/DDBJ whole genome shotgun (WGS) entry which is preliminary data.</text>
</comment>
<evidence type="ECO:0000313" key="3">
    <source>
        <dbReference type="Proteomes" id="UP001428341"/>
    </source>
</evidence>
<protein>
    <submittedName>
        <fullName evidence="2">Uncharacterized protein</fullName>
    </submittedName>
</protein>
<dbReference type="AlphaFoldDB" id="A0AAP0M0T6"/>
<evidence type="ECO:0000313" key="2">
    <source>
        <dbReference type="EMBL" id="KAK9193553.1"/>
    </source>
</evidence>
<sequence length="83" mass="9081">MFQFNGFHLNNIHCVILRAVHRGGRTKGEHLGAKGQEERKDFEMGVGGVQLQSKKEQLQTQGRAYTGRNAAGGGDPSADDLEE</sequence>
<reference evidence="2 3" key="1">
    <citation type="submission" date="2024-05" db="EMBL/GenBank/DDBJ databases">
        <title>Haplotype-resolved chromosome-level genome assembly of Huyou (Citrus changshanensis).</title>
        <authorList>
            <person name="Miao C."/>
            <person name="Chen W."/>
            <person name="Wu Y."/>
            <person name="Wang L."/>
            <person name="Zhao S."/>
            <person name="Grierson D."/>
            <person name="Xu C."/>
            <person name="Chen K."/>
        </authorList>
    </citation>
    <scope>NUCLEOTIDE SEQUENCE [LARGE SCALE GENOMIC DNA]</scope>
    <source>
        <strain evidence="2">01-14</strain>
        <tissue evidence="2">Leaf</tissue>
    </source>
</reference>
<dbReference type="Proteomes" id="UP001428341">
    <property type="component" value="Unassembled WGS sequence"/>
</dbReference>
<proteinExistence type="predicted"/>
<feature type="region of interest" description="Disordered" evidence="1">
    <location>
        <begin position="51"/>
        <end position="83"/>
    </location>
</feature>
<name>A0AAP0M0T6_9ROSI</name>
<gene>
    <name evidence="2" type="ORF">WN944_004250</name>
</gene>
<keyword evidence="3" id="KW-1185">Reference proteome</keyword>
<organism evidence="2 3">
    <name type="scientific">Citrus x changshan-huyou</name>
    <dbReference type="NCBI Taxonomy" id="2935761"/>
    <lineage>
        <taxon>Eukaryota</taxon>
        <taxon>Viridiplantae</taxon>
        <taxon>Streptophyta</taxon>
        <taxon>Embryophyta</taxon>
        <taxon>Tracheophyta</taxon>
        <taxon>Spermatophyta</taxon>
        <taxon>Magnoliopsida</taxon>
        <taxon>eudicotyledons</taxon>
        <taxon>Gunneridae</taxon>
        <taxon>Pentapetalae</taxon>
        <taxon>rosids</taxon>
        <taxon>malvids</taxon>
        <taxon>Sapindales</taxon>
        <taxon>Rutaceae</taxon>
        <taxon>Aurantioideae</taxon>
        <taxon>Citrus</taxon>
    </lineage>
</organism>
<dbReference type="EMBL" id="JBCGBO010000006">
    <property type="protein sequence ID" value="KAK9193553.1"/>
    <property type="molecule type" value="Genomic_DNA"/>
</dbReference>
<evidence type="ECO:0000256" key="1">
    <source>
        <dbReference type="SAM" id="MobiDB-lite"/>
    </source>
</evidence>